<dbReference type="Proteomes" id="UP000054217">
    <property type="component" value="Unassembled WGS sequence"/>
</dbReference>
<reference evidence="1 2" key="1">
    <citation type="submission" date="2014-04" db="EMBL/GenBank/DDBJ databases">
        <authorList>
            <consortium name="DOE Joint Genome Institute"/>
            <person name="Kuo A."/>
            <person name="Kohler A."/>
            <person name="Costa M.D."/>
            <person name="Nagy L.G."/>
            <person name="Floudas D."/>
            <person name="Copeland A."/>
            <person name="Barry K.W."/>
            <person name="Cichocki N."/>
            <person name="Veneault-Fourrey C."/>
            <person name="LaButti K."/>
            <person name="Lindquist E.A."/>
            <person name="Lipzen A."/>
            <person name="Lundell T."/>
            <person name="Morin E."/>
            <person name="Murat C."/>
            <person name="Sun H."/>
            <person name="Tunlid A."/>
            <person name="Henrissat B."/>
            <person name="Grigoriev I.V."/>
            <person name="Hibbett D.S."/>
            <person name="Martin F."/>
            <person name="Nordberg H.P."/>
            <person name="Cantor M.N."/>
            <person name="Hua S.X."/>
        </authorList>
    </citation>
    <scope>NUCLEOTIDE SEQUENCE [LARGE SCALE GENOMIC DNA]</scope>
    <source>
        <strain evidence="1 2">Marx 270</strain>
    </source>
</reference>
<proteinExistence type="predicted"/>
<dbReference type="AlphaFoldDB" id="A0A0C3J597"/>
<dbReference type="InParanoid" id="A0A0C3J597"/>
<dbReference type="EMBL" id="KN831972">
    <property type="protein sequence ID" value="KIO04248.1"/>
    <property type="molecule type" value="Genomic_DNA"/>
</dbReference>
<organism evidence="1 2">
    <name type="scientific">Pisolithus tinctorius Marx 270</name>
    <dbReference type="NCBI Taxonomy" id="870435"/>
    <lineage>
        <taxon>Eukaryota</taxon>
        <taxon>Fungi</taxon>
        <taxon>Dikarya</taxon>
        <taxon>Basidiomycota</taxon>
        <taxon>Agaricomycotina</taxon>
        <taxon>Agaricomycetes</taxon>
        <taxon>Agaricomycetidae</taxon>
        <taxon>Boletales</taxon>
        <taxon>Sclerodermatineae</taxon>
        <taxon>Pisolithaceae</taxon>
        <taxon>Pisolithus</taxon>
    </lineage>
</organism>
<evidence type="ECO:0000313" key="1">
    <source>
        <dbReference type="EMBL" id="KIO04248.1"/>
    </source>
</evidence>
<name>A0A0C3J597_PISTI</name>
<sequence length="68" mass="7854">MSGLQQSEDRVRGLERCYKDALGELVHFQWNLARRDDLMRSLVQYFLRAEGGESAYFLGLDFALAARL</sequence>
<protein>
    <submittedName>
        <fullName evidence="1">Uncharacterized protein</fullName>
    </submittedName>
</protein>
<gene>
    <name evidence="1" type="ORF">M404DRAFT_1000761</name>
</gene>
<dbReference type="HOGENOM" id="CLU_2794968_0_0_1"/>
<accession>A0A0C3J597</accession>
<evidence type="ECO:0000313" key="2">
    <source>
        <dbReference type="Proteomes" id="UP000054217"/>
    </source>
</evidence>
<dbReference type="OrthoDB" id="60033at2759"/>
<dbReference type="STRING" id="870435.A0A0C3J597"/>
<keyword evidence="2" id="KW-1185">Reference proteome</keyword>
<reference evidence="2" key="2">
    <citation type="submission" date="2015-01" db="EMBL/GenBank/DDBJ databases">
        <title>Evolutionary Origins and Diversification of the Mycorrhizal Mutualists.</title>
        <authorList>
            <consortium name="DOE Joint Genome Institute"/>
            <consortium name="Mycorrhizal Genomics Consortium"/>
            <person name="Kohler A."/>
            <person name="Kuo A."/>
            <person name="Nagy L.G."/>
            <person name="Floudas D."/>
            <person name="Copeland A."/>
            <person name="Barry K.W."/>
            <person name="Cichocki N."/>
            <person name="Veneault-Fourrey C."/>
            <person name="LaButti K."/>
            <person name="Lindquist E.A."/>
            <person name="Lipzen A."/>
            <person name="Lundell T."/>
            <person name="Morin E."/>
            <person name="Murat C."/>
            <person name="Riley R."/>
            <person name="Ohm R."/>
            <person name="Sun H."/>
            <person name="Tunlid A."/>
            <person name="Henrissat B."/>
            <person name="Grigoriev I.V."/>
            <person name="Hibbett D.S."/>
            <person name="Martin F."/>
        </authorList>
    </citation>
    <scope>NUCLEOTIDE SEQUENCE [LARGE SCALE GENOMIC DNA]</scope>
    <source>
        <strain evidence="2">Marx 270</strain>
    </source>
</reference>